<dbReference type="Pfam" id="PF07730">
    <property type="entry name" value="HisKA_3"/>
    <property type="match status" value="1"/>
</dbReference>
<keyword evidence="9" id="KW-0472">Membrane</keyword>
<dbReference type="EC" id="2.7.13.3" evidence="2"/>
<evidence type="ECO:0000256" key="6">
    <source>
        <dbReference type="ARBA" id="ARBA00022777"/>
    </source>
</evidence>
<feature type="transmembrane region" description="Helical" evidence="9">
    <location>
        <begin position="82"/>
        <end position="109"/>
    </location>
</feature>
<evidence type="ECO:0000256" key="8">
    <source>
        <dbReference type="ARBA" id="ARBA00023012"/>
    </source>
</evidence>
<dbReference type="InterPro" id="IPR003594">
    <property type="entry name" value="HATPase_dom"/>
</dbReference>
<gene>
    <name evidence="12" type="ORF">JO380_001942</name>
</gene>
<dbReference type="PANTHER" id="PTHR24421">
    <property type="entry name" value="NITRATE/NITRITE SENSOR PROTEIN NARX-RELATED"/>
    <property type="match status" value="1"/>
</dbReference>
<comment type="caution">
    <text evidence="12">The sequence shown here is derived from an EMBL/GenBank/DDBJ whole genome shotgun (WGS) entry which is preliminary data.</text>
</comment>
<evidence type="ECO:0000256" key="4">
    <source>
        <dbReference type="ARBA" id="ARBA00022679"/>
    </source>
</evidence>
<evidence type="ECO:0000313" key="13">
    <source>
        <dbReference type="Proteomes" id="UP001240250"/>
    </source>
</evidence>
<dbReference type="Gene3D" id="3.30.565.10">
    <property type="entry name" value="Histidine kinase-like ATPase, C-terminal domain"/>
    <property type="match status" value="1"/>
</dbReference>
<evidence type="ECO:0000259" key="11">
    <source>
        <dbReference type="Pfam" id="PF07730"/>
    </source>
</evidence>
<evidence type="ECO:0000259" key="10">
    <source>
        <dbReference type="Pfam" id="PF02518"/>
    </source>
</evidence>
<evidence type="ECO:0000256" key="7">
    <source>
        <dbReference type="ARBA" id="ARBA00022840"/>
    </source>
</evidence>
<dbReference type="GO" id="GO:0016301">
    <property type="term" value="F:kinase activity"/>
    <property type="evidence" value="ECO:0007669"/>
    <property type="project" value="UniProtKB-KW"/>
</dbReference>
<accession>A0ABU0GJM8</accession>
<evidence type="ECO:0000256" key="1">
    <source>
        <dbReference type="ARBA" id="ARBA00000085"/>
    </source>
</evidence>
<organism evidence="12 13">
    <name type="scientific">Cellulomonas iranensis</name>
    <dbReference type="NCBI Taxonomy" id="76862"/>
    <lineage>
        <taxon>Bacteria</taxon>
        <taxon>Bacillati</taxon>
        <taxon>Actinomycetota</taxon>
        <taxon>Actinomycetes</taxon>
        <taxon>Micrococcales</taxon>
        <taxon>Cellulomonadaceae</taxon>
        <taxon>Cellulomonas</taxon>
    </lineage>
</organism>
<reference evidence="12 13" key="1">
    <citation type="submission" date="2023-07" db="EMBL/GenBank/DDBJ databases">
        <title>Sequencing the genomes of 1000 actinobacteria strains.</title>
        <authorList>
            <person name="Klenk H.-P."/>
        </authorList>
    </citation>
    <scope>NUCLEOTIDE SEQUENCE [LARGE SCALE GENOMIC DNA]</scope>
    <source>
        <strain evidence="12 13">DSM 14785</strain>
    </source>
</reference>
<name>A0ABU0GJM8_9CELL</name>
<feature type="transmembrane region" description="Helical" evidence="9">
    <location>
        <begin position="21"/>
        <end position="44"/>
    </location>
</feature>
<dbReference type="PANTHER" id="PTHR24421:SF10">
    <property type="entry name" value="NITRATE_NITRITE SENSOR PROTEIN NARQ"/>
    <property type="match status" value="1"/>
</dbReference>
<evidence type="ECO:0000256" key="5">
    <source>
        <dbReference type="ARBA" id="ARBA00022741"/>
    </source>
</evidence>
<feature type="domain" description="Signal transduction histidine kinase subgroup 3 dimerisation and phosphoacceptor" evidence="11">
    <location>
        <begin position="220"/>
        <end position="285"/>
    </location>
</feature>
<keyword evidence="9" id="KW-1133">Transmembrane helix</keyword>
<dbReference type="CDD" id="cd16917">
    <property type="entry name" value="HATPase_UhpB-NarQ-NarX-like"/>
    <property type="match status" value="1"/>
</dbReference>
<evidence type="ECO:0000256" key="3">
    <source>
        <dbReference type="ARBA" id="ARBA00022553"/>
    </source>
</evidence>
<dbReference type="InterPro" id="IPR050482">
    <property type="entry name" value="Sensor_HK_TwoCompSys"/>
</dbReference>
<dbReference type="SUPFAM" id="SSF55874">
    <property type="entry name" value="ATPase domain of HSP90 chaperone/DNA topoisomerase II/histidine kinase"/>
    <property type="match status" value="1"/>
</dbReference>
<comment type="catalytic activity">
    <reaction evidence="1">
        <text>ATP + protein L-histidine = ADP + protein N-phospho-L-histidine.</text>
        <dbReference type="EC" id="2.7.13.3"/>
    </reaction>
</comment>
<dbReference type="InterPro" id="IPR011712">
    <property type="entry name" value="Sig_transdc_His_kin_sub3_dim/P"/>
</dbReference>
<evidence type="ECO:0000256" key="9">
    <source>
        <dbReference type="SAM" id="Phobius"/>
    </source>
</evidence>
<keyword evidence="3" id="KW-0597">Phosphoprotein</keyword>
<evidence type="ECO:0000313" key="12">
    <source>
        <dbReference type="EMBL" id="MDQ0425561.1"/>
    </source>
</evidence>
<dbReference type="EMBL" id="JAUSVM010000001">
    <property type="protein sequence ID" value="MDQ0425561.1"/>
    <property type="molecule type" value="Genomic_DNA"/>
</dbReference>
<keyword evidence="13" id="KW-1185">Reference proteome</keyword>
<keyword evidence="4" id="KW-0808">Transferase</keyword>
<feature type="domain" description="Histidine kinase/HSP90-like ATPase" evidence="10">
    <location>
        <begin position="335"/>
        <end position="423"/>
    </location>
</feature>
<dbReference type="Gene3D" id="1.20.5.1930">
    <property type="match status" value="1"/>
</dbReference>
<keyword evidence="7" id="KW-0067">ATP-binding</keyword>
<dbReference type="Pfam" id="PF02518">
    <property type="entry name" value="HATPase_c"/>
    <property type="match status" value="1"/>
</dbReference>
<keyword evidence="8" id="KW-0902">Two-component regulatory system</keyword>
<protein>
    <recommendedName>
        <fullName evidence="2">histidine kinase</fullName>
        <ecNumber evidence="2">2.7.13.3</ecNumber>
    </recommendedName>
</protein>
<dbReference type="InterPro" id="IPR036890">
    <property type="entry name" value="HATPase_C_sf"/>
</dbReference>
<dbReference type="Proteomes" id="UP001240250">
    <property type="component" value="Unassembled WGS sequence"/>
</dbReference>
<proteinExistence type="predicted"/>
<evidence type="ECO:0000256" key="2">
    <source>
        <dbReference type="ARBA" id="ARBA00012438"/>
    </source>
</evidence>
<dbReference type="RefSeq" id="WP_070318707.1">
    <property type="nucleotide sequence ID" value="NZ_JAUSVM010000001.1"/>
</dbReference>
<feature type="transmembrane region" description="Helical" evidence="9">
    <location>
        <begin position="160"/>
        <end position="180"/>
    </location>
</feature>
<sequence length="428" mass="44072">MADAPVTRTTPRGGAPWWRTALAHAGTVVAVVVALFFGMVDAAFAGGVHGISGLRYLLSVLGMVAAVAAAVALVWRRQHAVAICLAAAGVAVVLPVSGCAALLALPWVLASERTRTAVGCTVATGAAVVASLARDRARDGADVMWSVVDEATGRRSYLPAGGYVAFGVVALGLAVAAGLVRRSGAAARAAREVAADEARRSAQLRTQADHLRTELTRQDERELIAREMHDTVAHHLSLVSLHAAALEVTADDPGIDVPEAARSMRSSAHRALEEMRSLITTLRTAGDTLAEQYAGPAPRLADLPVLLDDARGAGVDIGATVFVDGGDAAPPALTRAVYRVVQEALTNAMKHAPGARVHVDLRARPGDGVDVTVRNALAPADAGRVPPSAGAGLVGMSERAQALGGRLTAGVERGEYVVRAHLPWAAGA</sequence>
<keyword evidence="5" id="KW-0547">Nucleotide-binding</keyword>
<keyword evidence="9" id="KW-0812">Transmembrane</keyword>
<keyword evidence="6 12" id="KW-0418">Kinase</keyword>
<feature type="transmembrane region" description="Helical" evidence="9">
    <location>
        <begin position="56"/>
        <end position="75"/>
    </location>
</feature>